<evidence type="ECO:0000313" key="6">
    <source>
        <dbReference type="Proteomes" id="UP001057474"/>
    </source>
</evidence>
<evidence type="ECO:0000313" key="5">
    <source>
        <dbReference type="EMBL" id="USQ12944.1"/>
    </source>
</evidence>
<organism evidence="5 6">
    <name type="scientific">Legionella lytica</name>
    <dbReference type="NCBI Taxonomy" id="96232"/>
    <lineage>
        <taxon>Bacteria</taxon>
        <taxon>Pseudomonadati</taxon>
        <taxon>Pseudomonadota</taxon>
        <taxon>Gammaproteobacteria</taxon>
        <taxon>Legionellales</taxon>
        <taxon>Legionellaceae</taxon>
        <taxon>Legionella</taxon>
    </lineage>
</organism>
<dbReference type="PANTHER" id="PTHR42681">
    <property type="entry name" value="MALONYL-COA-ACYL CARRIER PROTEIN TRANSACYLASE, MITOCHONDRIAL"/>
    <property type="match status" value="1"/>
</dbReference>
<protein>
    <recommendedName>
        <fullName evidence="1">[acyl-carrier-protein] S-malonyltransferase</fullName>
        <ecNumber evidence="1">2.3.1.39</ecNumber>
    </recommendedName>
</protein>
<comment type="catalytic activity">
    <reaction evidence="4">
        <text>holo-[ACP] + malonyl-CoA = malonyl-[ACP] + CoA</text>
        <dbReference type="Rhea" id="RHEA:41792"/>
        <dbReference type="Rhea" id="RHEA-COMP:9623"/>
        <dbReference type="Rhea" id="RHEA-COMP:9685"/>
        <dbReference type="ChEBI" id="CHEBI:57287"/>
        <dbReference type="ChEBI" id="CHEBI:57384"/>
        <dbReference type="ChEBI" id="CHEBI:64479"/>
        <dbReference type="ChEBI" id="CHEBI:78449"/>
        <dbReference type="EC" id="2.3.1.39"/>
    </reaction>
</comment>
<dbReference type="EC" id="2.3.1.39" evidence="1"/>
<dbReference type="Gene3D" id="3.40.366.10">
    <property type="entry name" value="Malonyl-Coenzyme A Acyl Carrier Protein, domain 2"/>
    <property type="match status" value="1"/>
</dbReference>
<name>A0ABY4Y763_9GAMM</name>
<dbReference type="InterPro" id="IPR016035">
    <property type="entry name" value="Acyl_Trfase/lysoPLipase"/>
</dbReference>
<keyword evidence="3" id="KW-0012">Acyltransferase</keyword>
<evidence type="ECO:0000256" key="3">
    <source>
        <dbReference type="ARBA" id="ARBA00023315"/>
    </source>
</evidence>
<dbReference type="PANTHER" id="PTHR42681:SF1">
    <property type="entry name" value="MALONYL-COA-ACYL CARRIER PROTEIN TRANSACYLASE, MITOCHONDRIAL"/>
    <property type="match status" value="1"/>
</dbReference>
<accession>A0ABY4Y763</accession>
<dbReference type="SUPFAM" id="SSF52151">
    <property type="entry name" value="FabD/lysophospholipase-like"/>
    <property type="match status" value="1"/>
</dbReference>
<sequence>MDEVKNQFAEFLQQFNFTVPKTPVIANINAMPYKEGSVHHNLTEQINHPVRWTQGVEYLLDLGEHDFEEIGPGVVLRGLINRIKNNQ</sequence>
<evidence type="ECO:0000256" key="2">
    <source>
        <dbReference type="ARBA" id="ARBA00022679"/>
    </source>
</evidence>
<gene>
    <name evidence="5" type="ORF">J2N86_09530</name>
</gene>
<dbReference type="EMBL" id="CP071527">
    <property type="protein sequence ID" value="USQ12944.1"/>
    <property type="molecule type" value="Genomic_DNA"/>
</dbReference>
<keyword evidence="6" id="KW-1185">Reference proteome</keyword>
<evidence type="ECO:0000256" key="4">
    <source>
        <dbReference type="ARBA" id="ARBA00048462"/>
    </source>
</evidence>
<dbReference type="RefSeq" id="WP_252579155.1">
    <property type="nucleotide sequence ID" value="NZ_CP071527.1"/>
</dbReference>
<dbReference type="InterPro" id="IPR001227">
    <property type="entry name" value="Ac_transferase_dom_sf"/>
</dbReference>
<keyword evidence="2" id="KW-0808">Transferase</keyword>
<evidence type="ECO:0000256" key="1">
    <source>
        <dbReference type="ARBA" id="ARBA00013258"/>
    </source>
</evidence>
<proteinExistence type="predicted"/>
<reference evidence="5" key="1">
    <citation type="submission" date="2021-03" db="EMBL/GenBank/DDBJ databases">
        <title>Legionella lytica PCM 2298.</title>
        <authorList>
            <person name="Koper P."/>
        </authorList>
    </citation>
    <scope>NUCLEOTIDE SEQUENCE</scope>
    <source>
        <strain evidence="5">PCM 2298</strain>
    </source>
</reference>
<dbReference type="InterPro" id="IPR050858">
    <property type="entry name" value="Mal-CoA-ACP_Trans/PKS_FabD"/>
</dbReference>
<dbReference type="Proteomes" id="UP001057474">
    <property type="component" value="Chromosome"/>
</dbReference>